<dbReference type="InterPro" id="IPR012337">
    <property type="entry name" value="RNaseH-like_sf"/>
</dbReference>
<dbReference type="SMART" id="SM00479">
    <property type="entry name" value="EXOIII"/>
    <property type="match status" value="1"/>
</dbReference>
<gene>
    <name evidence="3" type="ORF">MSPICULIGERA_LOCUS17130</name>
</gene>
<feature type="domain" description="USP" evidence="2">
    <location>
        <begin position="487"/>
        <end position="866"/>
    </location>
</feature>
<dbReference type="InterPro" id="IPR015943">
    <property type="entry name" value="WD40/YVTN_repeat-like_dom_sf"/>
</dbReference>
<evidence type="ECO:0000259" key="2">
    <source>
        <dbReference type="PROSITE" id="PS50235"/>
    </source>
</evidence>
<organism evidence="3 4">
    <name type="scientific">Mesorhabditis spiculigera</name>
    <dbReference type="NCBI Taxonomy" id="96644"/>
    <lineage>
        <taxon>Eukaryota</taxon>
        <taxon>Metazoa</taxon>
        <taxon>Ecdysozoa</taxon>
        <taxon>Nematoda</taxon>
        <taxon>Chromadorea</taxon>
        <taxon>Rhabditida</taxon>
        <taxon>Rhabditina</taxon>
        <taxon>Rhabditomorpha</taxon>
        <taxon>Rhabditoidea</taxon>
        <taxon>Rhabditidae</taxon>
        <taxon>Mesorhabditinae</taxon>
        <taxon>Mesorhabditis</taxon>
    </lineage>
</organism>
<dbReference type="InterPro" id="IPR028881">
    <property type="entry name" value="PAN2_UCH_dom"/>
</dbReference>
<dbReference type="Gene3D" id="3.30.420.10">
    <property type="entry name" value="Ribonuclease H-like superfamily/Ribonuclease H"/>
    <property type="match status" value="1"/>
</dbReference>
<dbReference type="GO" id="GO:0003676">
    <property type="term" value="F:nucleic acid binding"/>
    <property type="evidence" value="ECO:0007669"/>
    <property type="project" value="InterPro"/>
</dbReference>
<dbReference type="PANTHER" id="PTHR15728">
    <property type="entry name" value="DEADENYLATION COMPLEX CATALYTIC SUBUNIT PAN2"/>
    <property type="match status" value="1"/>
</dbReference>
<comment type="caution">
    <text evidence="3">The sequence shown here is derived from an EMBL/GenBank/DDBJ whole genome shotgun (WGS) entry which is preliminary data.</text>
</comment>
<dbReference type="Proteomes" id="UP001177023">
    <property type="component" value="Unassembled WGS sequence"/>
</dbReference>
<proteinExistence type="predicted"/>
<dbReference type="GO" id="GO:0000289">
    <property type="term" value="P:nuclear-transcribed mRNA poly(A) tail shortening"/>
    <property type="evidence" value="ECO:0007669"/>
    <property type="project" value="TreeGrafter"/>
</dbReference>
<feature type="region of interest" description="Disordered" evidence="1">
    <location>
        <begin position="1118"/>
        <end position="1139"/>
    </location>
</feature>
<sequence length="1139" mass="128643">MIAHADPGGPDVPWEQEWQSSGQVQVGGLATHPCFSNITVVTFDPFQDLLWVGTEAGHVISYYKDYELRTSFEVFGQGEYDKPIRAFHIFQDSVLAVTSKKVGVWSKEGIHFVTMQTPEFVDLRCVFVTPVDPLTVIFAGNQPHLVKCILPEGEDPQYSKYPLPEVTEVTHLKGNAKLIFAGSASGKIVVMNIDSFATVRVISVQTAAINDIDVGHDYLTFCGMFLKNGVYEHEPFVKIFSLRDYRMIQAVSVTRPRLCKIVKEEPEGWTVLIVSDSGSIFCYKAIHGRGASLVFASGIGVSNVQQLDCCCISSNNKAVALGVYGQLFITSPENTSGHFTDNPMPTHLPDPVLGPPLSITYDDEATSFAAVPMPFPHSEDLLSDWPEEQCRPNYKVPRQTFDIKNVTVRQFVGYSKNPLAHLNLRNYNLVPYELDDSESIMTVSRLQAVVPIFYQKRLSDYVAKQRVRKFFDESHFVSLNPYYTEHTGVEPNCESGVLQPLVMVFFWTMPLRNIIMQHTCFDDDCLVCQLMFIFRFLAESNTATPTSLVNMIRVMNTNYSDSQFLQVRAHALFSHLMSSIEKSLSQQLFNEFIDTLRVERLVSQRCVRCDAVSENDDTFTILQLDYPPEALNLPFLRLMEKALTRKSCGEVFCQSCEKATTHTNTAKVKRIPPVLMVDCNQVHEQFPTYWSTRIEKDERRVPYTIPKTAFVPPLDTGLKNCMHGAVCHHPRCSYEHPPKYQQLWDEVNEWQRPAELPELKEGEWAHVLPEKIYVSAEHGIPKASETPLDAADSAEYTLVVLTTVIGDPETGRWDHAVPMVREIVNGKATEKWVVLNELFHAKIPTNEALHINQRWKLPHVLVYVRKDQLGIAKCQPATIPLSIFTEPFSLSGDLQLSRTIPVEQIPGIGQGRIVGIDAEFIEVSRGGPTTYKSVARLSIVRNDGSVILDDLVELCPEEYVRDFATNVSGVVADDLKRQTSKKLLTTMKRVLMKVHCLIERDVIFVGHGIANDFWALNVFVPERNVVDTVKLFRSPVRGSRQLSLQYLVLMLLDQKIHRETHDSIVDAQMPLLLYKIYQDSVADGTLETKINFMYDHGMKWKWRGEGMVRTKFLVKENEEGAAQSASPSPQPESVNSAQS</sequence>
<dbReference type="InterPro" id="IPR050785">
    <property type="entry name" value="PAN2-PAN3_catalytic_subunit"/>
</dbReference>
<dbReference type="Pfam" id="PF13423">
    <property type="entry name" value="UCH_1"/>
    <property type="match status" value="1"/>
</dbReference>
<dbReference type="GO" id="GO:0004535">
    <property type="term" value="F:poly(A)-specific ribonuclease activity"/>
    <property type="evidence" value="ECO:0007669"/>
    <property type="project" value="TreeGrafter"/>
</dbReference>
<accession>A0AA36D2Z3</accession>
<dbReference type="InterPro" id="IPR028889">
    <property type="entry name" value="USP"/>
</dbReference>
<dbReference type="SUPFAM" id="SSF50978">
    <property type="entry name" value="WD40 repeat-like"/>
    <property type="match status" value="1"/>
</dbReference>
<reference evidence="3" key="1">
    <citation type="submission" date="2023-06" db="EMBL/GenBank/DDBJ databases">
        <authorList>
            <person name="Delattre M."/>
        </authorList>
    </citation>
    <scope>NUCLEOTIDE SEQUENCE</scope>
    <source>
        <strain evidence="3">AF72</strain>
    </source>
</reference>
<dbReference type="InterPro" id="IPR038765">
    <property type="entry name" value="Papain-like_cys_pep_sf"/>
</dbReference>
<dbReference type="GO" id="GO:0000932">
    <property type="term" value="C:P-body"/>
    <property type="evidence" value="ECO:0007669"/>
    <property type="project" value="TreeGrafter"/>
</dbReference>
<dbReference type="EMBL" id="CATQJA010002655">
    <property type="protein sequence ID" value="CAJ0578892.1"/>
    <property type="molecule type" value="Genomic_DNA"/>
</dbReference>
<evidence type="ECO:0000313" key="4">
    <source>
        <dbReference type="Proteomes" id="UP001177023"/>
    </source>
</evidence>
<keyword evidence="4" id="KW-1185">Reference proteome</keyword>
<evidence type="ECO:0000256" key="1">
    <source>
        <dbReference type="SAM" id="MobiDB-lite"/>
    </source>
</evidence>
<dbReference type="PANTHER" id="PTHR15728:SF0">
    <property type="entry name" value="PAN2-PAN3 DEADENYLATION COMPLEX CATALYTIC SUBUNIT PAN2"/>
    <property type="match status" value="1"/>
</dbReference>
<dbReference type="SUPFAM" id="SSF54001">
    <property type="entry name" value="Cysteine proteinases"/>
    <property type="match status" value="1"/>
</dbReference>
<protein>
    <recommendedName>
        <fullName evidence="2">USP domain-containing protein</fullName>
    </recommendedName>
</protein>
<dbReference type="SUPFAM" id="SSF53098">
    <property type="entry name" value="Ribonuclease H-like"/>
    <property type="match status" value="1"/>
</dbReference>
<dbReference type="AlphaFoldDB" id="A0AA36D2Z3"/>
<dbReference type="PROSITE" id="PS50235">
    <property type="entry name" value="USP_3"/>
    <property type="match status" value="1"/>
</dbReference>
<name>A0AA36D2Z3_9BILA</name>
<evidence type="ECO:0000313" key="3">
    <source>
        <dbReference type="EMBL" id="CAJ0578892.1"/>
    </source>
</evidence>
<dbReference type="Gene3D" id="3.90.70.10">
    <property type="entry name" value="Cysteine proteinases"/>
    <property type="match status" value="1"/>
</dbReference>
<dbReference type="GO" id="GO:0031251">
    <property type="term" value="C:PAN complex"/>
    <property type="evidence" value="ECO:0007669"/>
    <property type="project" value="TreeGrafter"/>
</dbReference>
<dbReference type="InterPro" id="IPR013520">
    <property type="entry name" value="Ribonucl_H"/>
</dbReference>
<feature type="non-terminal residue" evidence="3">
    <location>
        <position position="1"/>
    </location>
</feature>
<dbReference type="Gene3D" id="2.130.10.10">
    <property type="entry name" value="YVTN repeat-like/Quinoprotein amine dehydrogenase"/>
    <property type="match status" value="1"/>
</dbReference>
<dbReference type="InterPro" id="IPR036397">
    <property type="entry name" value="RNaseH_sf"/>
</dbReference>
<dbReference type="InterPro" id="IPR036322">
    <property type="entry name" value="WD40_repeat_dom_sf"/>
</dbReference>
<dbReference type="Pfam" id="PF20770">
    <property type="entry name" value="PAN2_N"/>
    <property type="match status" value="1"/>
</dbReference>
<dbReference type="InterPro" id="IPR048841">
    <property type="entry name" value="PAN2_N"/>
</dbReference>